<gene>
    <name evidence="2" type="ORF">F3Y22_tig00111582pilonHSYRG00290</name>
</gene>
<protein>
    <submittedName>
        <fullName evidence="2">Uncharacterized protein</fullName>
    </submittedName>
</protein>
<dbReference type="Pfam" id="PF00634">
    <property type="entry name" value="BRCA2"/>
    <property type="match status" value="1"/>
</dbReference>
<dbReference type="InterPro" id="IPR002093">
    <property type="entry name" value="BRCA2_repeat"/>
</dbReference>
<dbReference type="AlphaFoldDB" id="A0A6A2XM67"/>
<comment type="caution">
    <text evidence="2">The sequence shown here is derived from an EMBL/GenBank/DDBJ whole genome shotgun (WGS) entry which is preliminary data.</text>
</comment>
<sequence>MERPENELKHALADEGEPVQEQAIEADDLLQQQQPDATFLTDLNLLMVALSLTAACNDEEGLNLVDTQNKDYNNIKGKACNIPRLHPRRREANDDVKLMRRQTQKIQTIPKEFRLHVTPFLPALQKNVNQQEWKSKISYSVTESIVGMSTWHLCSDDGSNYHWEAISLNLPSKLDDDPKGPPITKYPSMADLLSEGCSKLIENDDRGVDKYPMFRTEIGNLVALKESSIAKAISILNEDDIGSTDTPNGRSLSVSSEALQRARSVLGEPNLGDLFGEMDEEFLHIEFTQRKKLTMRRQTRKTTFLRHFPTKEQ</sequence>
<reference evidence="2" key="1">
    <citation type="submission" date="2019-09" db="EMBL/GenBank/DDBJ databases">
        <title>Draft genome information of white flower Hibiscus syriacus.</title>
        <authorList>
            <person name="Kim Y.-M."/>
        </authorList>
    </citation>
    <scope>NUCLEOTIDE SEQUENCE [LARGE SCALE GENOMIC DNA]</scope>
    <source>
        <strain evidence="2">YM2019G1</strain>
    </source>
</reference>
<dbReference type="EMBL" id="VEPZ02001375">
    <property type="protein sequence ID" value="KAE8676648.1"/>
    <property type="molecule type" value="Genomic_DNA"/>
</dbReference>
<keyword evidence="3" id="KW-1185">Reference proteome</keyword>
<name>A0A6A2XM67_HIBSY</name>
<feature type="compositionally biased region" description="Basic and acidic residues" evidence="1">
    <location>
        <begin position="1"/>
        <end position="13"/>
    </location>
</feature>
<accession>A0A6A2XM67</accession>
<proteinExistence type="predicted"/>
<dbReference type="Proteomes" id="UP000436088">
    <property type="component" value="Unassembled WGS sequence"/>
</dbReference>
<evidence type="ECO:0000313" key="3">
    <source>
        <dbReference type="Proteomes" id="UP000436088"/>
    </source>
</evidence>
<feature type="region of interest" description="Disordered" evidence="1">
    <location>
        <begin position="1"/>
        <end position="20"/>
    </location>
</feature>
<evidence type="ECO:0000313" key="2">
    <source>
        <dbReference type="EMBL" id="KAE8676648.1"/>
    </source>
</evidence>
<evidence type="ECO:0000256" key="1">
    <source>
        <dbReference type="SAM" id="MobiDB-lite"/>
    </source>
</evidence>
<organism evidence="2 3">
    <name type="scientific">Hibiscus syriacus</name>
    <name type="common">Rose of Sharon</name>
    <dbReference type="NCBI Taxonomy" id="106335"/>
    <lineage>
        <taxon>Eukaryota</taxon>
        <taxon>Viridiplantae</taxon>
        <taxon>Streptophyta</taxon>
        <taxon>Embryophyta</taxon>
        <taxon>Tracheophyta</taxon>
        <taxon>Spermatophyta</taxon>
        <taxon>Magnoliopsida</taxon>
        <taxon>eudicotyledons</taxon>
        <taxon>Gunneridae</taxon>
        <taxon>Pentapetalae</taxon>
        <taxon>rosids</taxon>
        <taxon>malvids</taxon>
        <taxon>Malvales</taxon>
        <taxon>Malvaceae</taxon>
        <taxon>Malvoideae</taxon>
        <taxon>Hibiscus</taxon>
    </lineage>
</organism>